<sequence>MNYFSLHLLVFCSNWVWVKCFLICLHIDAIWVTGYCRFR</sequence>
<evidence type="ECO:0000313" key="2">
    <source>
        <dbReference type="EMBL" id="MBX43073.1"/>
    </source>
</evidence>
<dbReference type="AlphaFoldDB" id="A0A2P2NKU0"/>
<protein>
    <submittedName>
        <fullName evidence="2">Uncharacterized protein</fullName>
    </submittedName>
</protein>
<reference evidence="2" key="1">
    <citation type="submission" date="2018-02" db="EMBL/GenBank/DDBJ databases">
        <title>Rhizophora mucronata_Transcriptome.</title>
        <authorList>
            <person name="Meera S.P."/>
            <person name="Sreeshan A."/>
            <person name="Augustine A."/>
        </authorList>
    </citation>
    <scope>NUCLEOTIDE SEQUENCE</scope>
    <source>
        <tissue evidence="2">Leaf</tissue>
    </source>
</reference>
<keyword evidence="1" id="KW-1133">Transmembrane helix</keyword>
<keyword evidence="1" id="KW-0812">Transmembrane</keyword>
<organism evidence="2">
    <name type="scientific">Rhizophora mucronata</name>
    <name type="common">Asiatic mangrove</name>
    <dbReference type="NCBI Taxonomy" id="61149"/>
    <lineage>
        <taxon>Eukaryota</taxon>
        <taxon>Viridiplantae</taxon>
        <taxon>Streptophyta</taxon>
        <taxon>Embryophyta</taxon>
        <taxon>Tracheophyta</taxon>
        <taxon>Spermatophyta</taxon>
        <taxon>Magnoliopsida</taxon>
        <taxon>eudicotyledons</taxon>
        <taxon>Gunneridae</taxon>
        <taxon>Pentapetalae</taxon>
        <taxon>rosids</taxon>
        <taxon>fabids</taxon>
        <taxon>Malpighiales</taxon>
        <taxon>Rhizophoraceae</taxon>
        <taxon>Rhizophora</taxon>
    </lineage>
</organism>
<evidence type="ECO:0000256" key="1">
    <source>
        <dbReference type="SAM" id="Phobius"/>
    </source>
</evidence>
<proteinExistence type="predicted"/>
<name>A0A2P2NKU0_RHIMU</name>
<accession>A0A2P2NKU0</accession>
<feature type="transmembrane region" description="Helical" evidence="1">
    <location>
        <begin position="15"/>
        <end position="36"/>
    </location>
</feature>
<keyword evidence="1" id="KW-0472">Membrane</keyword>
<dbReference type="EMBL" id="GGEC01062589">
    <property type="protein sequence ID" value="MBX43073.1"/>
    <property type="molecule type" value="Transcribed_RNA"/>
</dbReference>